<feature type="region of interest" description="Disordered" evidence="1">
    <location>
        <begin position="97"/>
        <end position="118"/>
    </location>
</feature>
<comment type="caution">
    <text evidence="2">The sequence shown here is derived from an EMBL/GenBank/DDBJ whole genome shotgun (WGS) entry which is preliminary data.</text>
</comment>
<organism evidence="2 3">
    <name type="scientific">Macrosiphum euphorbiae</name>
    <name type="common">potato aphid</name>
    <dbReference type="NCBI Taxonomy" id="13131"/>
    <lineage>
        <taxon>Eukaryota</taxon>
        <taxon>Metazoa</taxon>
        <taxon>Ecdysozoa</taxon>
        <taxon>Arthropoda</taxon>
        <taxon>Hexapoda</taxon>
        <taxon>Insecta</taxon>
        <taxon>Pterygota</taxon>
        <taxon>Neoptera</taxon>
        <taxon>Paraneoptera</taxon>
        <taxon>Hemiptera</taxon>
        <taxon>Sternorrhyncha</taxon>
        <taxon>Aphidomorpha</taxon>
        <taxon>Aphidoidea</taxon>
        <taxon>Aphididae</taxon>
        <taxon>Macrosiphini</taxon>
        <taxon>Macrosiphum</taxon>
    </lineage>
</organism>
<reference evidence="2 3" key="1">
    <citation type="submission" date="2023-01" db="EMBL/GenBank/DDBJ databases">
        <authorList>
            <person name="Whitehead M."/>
        </authorList>
    </citation>
    <scope>NUCLEOTIDE SEQUENCE [LARGE SCALE GENOMIC DNA]</scope>
</reference>
<name>A0AAV0W3F1_9HEMI</name>
<keyword evidence="3" id="KW-1185">Reference proteome</keyword>
<gene>
    <name evidence="2" type="ORF">MEUPH1_LOCUS6804</name>
</gene>
<dbReference type="AlphaFoldDB" id="A0AAV0W3F1"/>
<proteinExistence type="predicted"/>
<dbReference type="EMBL" id="CARXXK010000001">
    <property type="protein sequence ID" value="CAI6350331.1"/>
    <property type="molecule type" value="Genomic_DNA"/>
</dbReference>
<evidence type="ECO:0000313" key="3">
    <source>
        <dbReference type="Proteomes" id="UP001160148"/>
    </source>
</evidence>
<sequence>MQNNTTAASTRLILEEQKCTSAENIDNNRNLPIQSREIMKKITDLTYLIYQREYSAEWLQQLKVLNSVYEKMSGMANKEDGLNLLPFKRNSSALLDLPKTTKKKKELTNKTNQHANKP</sequence>
<protein>
    <submittedName>
        <fullName evidence="2">Uncharacterized protein</fullName>
    </submittedName>
</protein>
<dbReference type="Proteomes" id="UP001160148">
    <property type="component" value="Unassembled WGS sequence"/>
</dbReference>
<evidence type="ECO:0000256" key="1">
    <source>
        <dbReference type="SAM" id="MobiDB-lite"/>
    </source>
</evidence>
<accession>A0AAV0W3F1</accession>
<evidence type="ECO:0000313" key="2">
    <source>
        <dbReference type="EMBL" id="CAI6350331.1"/>
    </source>
</evidence>